<gene>
    <name evidence="2" type="ORF">PV09_07243</name>
</gene>
<dbReference type="PANTHER" id="PTHR44942">
    <property type="entry name" value="METHYLTRANSF_11 DOMAIN-CONTAINING PROTEIN"/>
    <property type="match status" value="1"/>
</dbReference>
<dbReference type="InterPro" id="IPR029063">
    <property type="entry name" value="SAM-dependent_MTases_sf"/>
</dbReference>
<reference evidence="2 3" key="1">
    <citation type="submission" date="2015-01" db="EMBL/GenBank/DDBJ databases">
        <title>The Genome Sequence of Ochroconis gallopava CBS43764.</title>
        <authorList>
            <consortium name="The Broad Institute Genomics Platform"/>
            <person name="Cuomo C."/>
            <person name="de Hoog S."/>
            <person name="Gorbushina A."/>
            <person name="Stielow B."/>
            <person name="Teixiera M."/>
            <person name="Abouelleil A."/>
            <person name="Chapman S.B."/>
            <person name="Priest M."/>
            <person name="Young S.K."/>
            <person name="Wortman J."/>
            <person name="Nusbaum C."/>
            <person name="Birren B."/>
        </authorList>
    </citation>
    <scope>NUCLEOTIDE SEQUENCE [LARGE SCALE GENOMIC DNA]</scope>
    <source>
        <strain evidence="2 3">CBS 43764</strain>
    </source>
</reference>
<dbReference type="EMBL" id="KN847556">
    <property type="protein sequence ID" value="KIW01194.1"/>
    <property type="molecule type" value="Genomic_DNA"/>
</dbReference>
<dbReference type="RefSeq" id="XP_016211063.1">
    <property type="nucleotide sequence ID" value="XM_016360987.1"/>
</dbReference>
<proteinExistence type="predicted"/>
<dbReference type="InterPro" id="IPR051052">
    <property type="entry name" value="Diverse_substrate_MTase"/>
</dbReference>
<evidence type="ECO:0000313" key="2">
    <source>
        <dbReference type="EMBL" id="KIW01194.1"/>
    </source>
</evidence>
<evidence type="ECO:0000259" key="1">
    <source>
        <dbReference type="Pfam" id="PF08241"/>
    </source>
</evidence>
<dbReference type="Gene3D" id="3.40.50.150">
    <property type="entry name" value="Vaccinia Virus protein VP39"/>
    <property type="match status" value="1"/>
</dbReference>
<dbReference type="SUPFAM" id="SSF53335">
    <property type="entry name" value="S-adenosyl-L-methionine-dependent methyltransferases"/>
    <property type="match status" value="1"/>
</dbReference>
<dbReference type="GO" id="GO:0008757">
    <property type="term" value="F:S-adenosylmethionine-dependent methyltransferase activity"/>
    <property type="evidence" value="ECO:0007669"/>
    <property type="project" value="InterPro"/>
</dbReference>
<organism evidence="2 3">
    <name type="scientific">Verruconis gallopava</name>
    <dbReference type="NCBI Taxonomy" id="253628"/>
    <lineage>
        <taxon>Eukaryota</taxon>
        <taxon>Fungi</taxon>
        <taxon>Dikarya</taxon>
        <taxon>Ascomycota</taxon>
        <taxon>Pezizomycotina</taxon>
        <taxon>Dothideomycetes</taxon>
        <taxon>Pleosporomycetidae</taxon>
        <taxon>Venturiales</taxon>
        <taxon>Sympoventuriaceae</taxon>
        <taxon>Verruconis</taxon>
    </lineage>
</organism>
<dbReference type="InParanoid" id="A0A0D2APU9"/>
<dbReference type="GeneID" id="27315216"/>
<sequence length="298" mass="33265">MNSGKETTFRNFTAEQAKEYNASRGHQYPTRLYEHILAYHKAKSGQFKLALDVGCGPGNATRDLCVYFDRIIGLDGSPGMINTARDLIPAELKEKLSFENIPSEQLHETPGVEEGSVDMVTVATAAHWFDLPKFYASALKVLRPGGTIAIWAPGRPVLKPETAHAAEINALVEEFNTQLDPYRQAGGHLARDMYAHLPLPWSVDPPVEGYDKASFERTVFSDAHGNSLGHAKFTLGQAERMYGSGSPIVRWREQHPDLAGTDEDIVKILFKKIRQLMGANELFEVDRVFGLLLWRKEL</sequence>
<dbReference type="HOGENOM" id="CLU_049344_1_0_1"/>
<dbReference type="PANTHER" id="PTHR44942:SF10">
    <property type="entry name" value="METHYLTRANSFERASE TYPE 11 DOMAIN-CONTAINING PROTEIN"/>
    <property type="match status" value="1"/>
</dbReference>
<name>A0A0D2APU9_9PEZI</name>
<keyword evidence="3" id="KW-1185">Reference proteome</keyword>
<dbReference type="CDD" id="cd02440">
    <property type="entry name" value="AdoMet_MTases"/>
    <property type="match status" value="1"/>
</dbReference>
<dbReference type="Proteomes" id="UP000053259">
    <property type="component" value="Unassembled WGS sequence"/>
</dbReference>
<feature type="domain" description="Methyltransferase type 11" evidence="1">
    <location>
        <begin position="51"/>
        <end position="150"/>
    </location>
</feature>
<dbReference type="STRING" id="253628.A0A0D2APU9"/>
<dbReference type="AlphaFoldDB" id="A0A0D2APU9"/>
<dbReference type="VEuPathDB" id="FungiDB:PV09_07243"/>
<dbReference type="Pfam" id="PF08241">
    <property type="entry name" value="Methyltransf_11"/>
    <property type="match status" value="1"/>
</dbReference>
<protein>
    <recommendedName>
        <fullName evidence="1">Methyltransferase type 11 domain-containing protein</fullName>
    </recommendedName>
</protein>
<dbReference type="OrthoDB" id="10027013at2759"/>
<dbReference type="InterPro" id="IPR013216">
    <property type="entry name" value="Methyltransf_11"/>
</dbReference>
<accession>A0A0D2APU9</accession>
<evidence type="ECO:0000313" key="3">
    <source>
        <dbReference type="Proteomes" id="UP000053259"/>
    </source>
</evidence>